<dbReference type="AlphaFoldDB" id="A0A1A0MS96"/>
<dbReference type="OrthoDB" id="104711at2"/>
<dbReference type="CDD" id="cd03506">
    <property type="entry name" value="Delta6-FADS-like"/>
    <property type="match status" value="1"/>
</dbReference>
<protein>
    <submittedName>
        <fullName evidence="2">Fatty acid desaturase</fullName>
    </submittedName>
</protein>
<dbReference type="Pfam" id="PF00487">
    <property type="entry name" value="FA_desaturase"/>
    <property type="match status" value="1"/>
</dbReference>
<dbReference type="RefSeq" id="WP_064858840.1">
    <property type="nucleotide sequence ID" value="NZ_LZSF01000121.1"/>
</dbReference>
<dbReference type="InterPro" id="IPR005804">
    <property type="entry name" value="FA_desaturase_dom"/>
</dbReference>
<evidence type="ECO:0000313" key="2">
    <source>
        <dbReference type="EMBL" id="OBA87658.1"/>
    </source>
</evidence>
<dbReference type="PANTHER" id="PTHR19353">
    <property type="entry name" value="FATTY ACID DESATURASE 2"/>
    <property type="match status" value="1"/>
</dbReference>
<gene>
    <name evidence="2" type="ORF">A5642_19015</name>
</gene>
<feature type="domain" description="Fatty acid desaturase" evidence="1">
    <location>
        <begin position="70"/>
        <end position="333"/>
    </location>
</feature>
<evidence type="ECO:0000259" key="1">
    <source>
        <dbReference type="Pfam" id="PF00487"/>
    </source>
</evidence>
<proteinExistence type="predicted"/>
<name>A0A1A0MS96_MYCMU</name>
<dbReference type="PANTHER" id="PTHR19353:SF19">
    <property type="entry name" value="DELTA(5) FATTY ACID DESATURASE C-RELATED"/>
    <property type="match status" value="1"/>
</dbReference>
<reference evidence="2 3" key="1">
    <citation type="submission" date="2016-06" db="EMBL/GenBank/DDBJ databases">
        <authorList>
            <person name="Kjaerup R.B."/>
            <person name="Dalgaard T.S."/>
            <person name="Juul-Madsen H.R."/>
        </authorList>
    </citation>
    <scope>NUCLEOTIDE SEQUENCE [LARGE SCALE GENOMIC DNA]</scope>
    <source>
        <strain evidence="2 3">1199456.5</strain>
    </source>
</reference>
<comment type="caution">
    <text evidence="2">The sequence shown here is derived from an EMBL/GenBank/DDBJ whole genome shotgun (WGS) entry which is preliminary data.</text>
</comment>
<accession>A0A1A0MS96</accession>
<dbReference type="GO" id="GO:0016717">
    <property type="term" value="F:oxidoreductase activity, acting on paired donors, with oxidation of a pair of donors resulting in the reduction of molecular oxygen to two molecules of water"/>
    <property type="evidence" value="ECO:0007669"/>
    <property type="project" value="TreeGrafter"/>
</dbReference>
<dbReference type="EMBL" id="LZSF01000121">
    <property type="protein sequence ID" value="OBA87658.1"/>
    <property type="molecule type" value="Genomic_DNA"/>
</dbReference>
<dbReference type="InterPro" id="IPR012171">
    <property type="entry name" value="Fatty_acid_desaturase"/>
</dbReference>
<dbReference type="Proteomes" id="UP000093962">
    <property type="component" value="Unassembled WGS sequence"/>
</dbReference>
<evidence type="ECO:0000313" key="3">
    <source>
        <dbReference type="Proteomes" id="UP000093962"/>
    </source>
</evidence>
<dbReference type="GO" id="GO:0016020">
    <property type="term" value="C:membrane"/>
    <property type="evidence" value="ECO:0007669"/>
    <property type="project" value="TreeGrafter"/>
</dbReference>
<dbReference type="GO" id="GO:0008610">
    <property type="term" value="P:lipid biosynthetic process"/>
    <property type="evidence" value="ECO:0007669"/>
    <property type="project" value="UniProtKB-ARBA"/>
</dbReference>
<organism evidence="2 3">
    <name type="scientific">Mycolicibacterium mucogenicum</name>
    <name type="common">Mycobacterium mucogenicum</name>
    <dbReference type="NCBI Taxonomy" id="56689"/>
    <lineage>
        <taxon>Bacteria</taxon>
        <taxon>Bacillati</taxon>
        <taxon>Actinomycetota</taxon>
        <taxon>Actinomycetes</taxon>
        <taxon>Mycobacteriales</taxon>
        <taxon>Mycobacteriaceae</taxon>
        <taxon>Mycolicibacterium</taxon>
    </lineage>
</organism>
<sequence>MAIADVSAYVHLSREDVEEIGYELDVIRRDVEESLGAKDSAYIRRVIHFQRALDVAARLMIAGSRSKVGWVAGTCALAYAKSVENMELGHNISHGQWDWMNDPEIHSNTWEWDMVGHSAQWRYSHNYRHHVYTNVLGMDEDIGYRLLRVTTDQPWRWAHLLAPLGNLVLAATFEWGIALHGLHSERLRGEAPDAVAVEERKFLAKSARQLAKDYVFFPALSLRRWRRTLAANATANVLRNLWVYVNIICGHIPDGAETFDPAVVKDETRGEWYLRQILGTANFNAGPLLAFSGGHLCYQIEHHLFPDLPSNRLPEVSVRVRELCEKYDLPYNTASLPRQYFRTQRIIHGLALPDWLLRVGRRRDQSRVQPQRRVRRTKSV</sequence>